<protein>
    <submittedName>
        <fullName evidence="1">Uncharacterized protein</fullName>
    </submittedName>
</protein>
<sequence length="60" mass="6960">MLYLVKGVCDNRNCINYGKFQYEVTAITEQVAQQTMGILENEDNNDCEVCGRNLFFYIIN</sequence>
<name>B7JQY7_BACC0</name>
<dbReference type="HOGENOM" id="CLU_2931265_0_0_9"/>
<evidence type="ECO:0000313" key="2">
    <source>
        <dbReference type="Proteomes" id="UP000001363"/>
    </source>
</evidence>
<dbReference type="RefSeq" id="WP_000966487.1">
    <property type="nucleotide sequence ID" value="NC_011773.1"/>
</dbReference>
<reference evidence="1 2" key="1">
    <citation type="submission" date="2008-10" db="EMBL/GenBank/DDBJ databases">
        <title>Genome sequence of Bacillus cereus AH820.</title>
        <authorList>
            <person name="Dodson R.J."/>
            <person name="Durkin A.S."/>
            <person name="Rosovitz M.J."/>
            <person name="Rasko D.A."/>
            <person name="Hoffmaster A."/>
            <person name="Ravel J."/>
            <person name="Sutton G."/>
        </authorList>
    </citation>
    <scope>NUCLEOTIDE SEQUENCE [LARGE SCALE GENOMIC DNA]</scope>
    <source>
        <strain evidence="1 2">AH820</strain>
    </source>
</reference>
<proteinExistence type="predicted"/>
<dbReference type="EMBL" id="CP001283">
    <property type="protein sequence ID" value="ACK90497.1"/>
    <property type="molecule type" value="Genomic_DNA"/>
</dbReference>
<accession>B7JQY7</accession>
<organism evidence="1 2">
    <name type="scientific">Bacillus cereus (strain AH820)</name>
    <dbReference type="NCBI Taxonomy" id="405535"/>
    <lineage>
        <taxon>Bacteria</taxon>
        <taxon>Bacillati</taxon>
        <taxon>Bacillota</taxon>
        <taxon>Bacilli</taxon>
        <taxon>Bacillales</taxon>
        <taxon>Bacillaceae</taxon>
        <taxon>Bacillus</taxon>
        <taxon>Bacillus cereus group</taxon>
    </lineage>
</organism>
<dbReference type="AlphaFoldDB" id="B7JQY7"/>
<gene>
    <name evidence="1" type="ordered locus">BCAH820_4595</name>
</gene>
<dbReference type="KEGG" id="bcu:BCAH820_4595"/>
<evidence type="ECO:0000313" key="1">
    <source>
        <dbReference type="EMBL" id="ACK90497.1"/>
    </source>
</evidence>
<dbReference type="Proteomes" id="UP000001363">
    <property type="component" value="Chromosome"/>
</dbReference>